<evidence type="ECO:0000313" key="2">
    <source>
        <dbReference type="EMBL" id="TFD96463.1"/>
    </source>
</evidence>
<dbReference type="STRING" id="1121485.GCA_000426485_01920"/>
<dbReference type="InterPro" id="IPR029068">
    <property type="entry name" value="Glyas_Bleomycin-R_OHBP_Dase"/>
</dbReference>
<dbReference type="Pfam" id="PF06983">
    <property type="entry name" value="3-dmu-9_3-mt"/>
    <property type="match status" value="1"/>
</dbReference>
<dbReference type="EMBL" id="SOML01000005">
    <property type="protein sequence ID" value="TFD96463.1"/>
    <property type="molecule type" value="Genomic_DNA"/>
</dbReference>
<reference evidence="2 3" key="1">
    <citation type="submission" date="2019-03" db="EMBL/GenBank/DDBJ databases">
        <title>San Antonio Military Medical Center submission to MRSN (WRAIR), pending publication.</title>
        <authorList>
            <person name="Blyth D.M."/>
            <person name="Mccarthy S.L."/>
            <person name="Schall S.E."/>
            <person name="Stam J.A."/>
            <person name="Ong A.C."/>
            <person name="Mcgann P.T."/>
        </authorList>
    </citation>
    <scope>NUCLEOTIDE SEQUENCE [LARGE SCALE GENOMIC DNA]</scope>
    <source>
        <strain evidence="2 3">MRSN571793</strain>
    </source>
</reference>
<dbReference type="OrthoDB" id="9795306at2"/>
<evidence type="ECO:0000259" key="1">
    <source>
        <dbReference type="Pfam" id="PF06983"/>
    </source>
</evidence>
<keyword evidence="3" id="KW-1185">Reference proteome</keyword>
<dbReference type="RefSeq" id="WP_134436332.1">
    <property type="nucleotide sequence ID" value="NZ_SOML01000005.1"/>
</dbReference>
<feature type="domain" description="PhnB-like" evidence="1">
    <location>
        <begin position="2"/>
        <end position="130"/>
    </location>
</feature>
<organism evidence="2 3">
    <name type="scientific">Dysgonomonas capnocytophagoides</name>
    <dbReference type="NCBI Taxonomy" id="45254"/>
    <lineage>
        <taxon>Bacteria</taxon>
        <taxon>Pseudomonadati</taxon>
        <taxon>Bacteroidota</taxon>
        <taxon>Bacteroidia</taxon>
        <taxon>Bacteroidales</taxon>
        <taxon>Dysgonomonadaceae</taxon>
        <taxon>Dysgonomonas</taxon>
    </lineage>
</organism>
<protein>
    <recommendedName>
        <fullName evidence="1">PhnB-like domain-containing protein</fullName>
    </recommendedName>
</protein>
<dbReference type="AlphaFoldDB" id="A0A4Y8L1L4"/>
<sequence length="139" mass="15659">MKLKIHLVFPGTCKEALTFYSTTLNGKIDFVFHKKDEEDAIVADADKDRISHMVIKTPHFELAGEDANSDQEVIAGNNNKLVLVFQEVTECKRVFDIFAQNGTVTMPFEKTFFCDGIGEITDKYGIPWLIMVTDEGYSA</sequence>
<accession>A0A4Y8L1L4</accession>
<gene>
    <name evidence="2" type="ORF">E2605_09875</name>
</gene>
<proteinExistence type="predicted"/>
<dbReference type="Proteomes" id="UP000297861">
    <property type="component" value="Unassembled WGS sequence"/>
</dbReference>
<comment type="caution">
    <text evidence="2">The sequence shown here is derived from an EMBL/GenBank/DDBJ whole genome shotgun (WGS) entry which is preliminary data.</text>
</comment>
<dbReference type="Gene3D" id="3.10.180.10">
    <property type="entry name" value="2,3-Dihydroxybiphenyl 1,2-Dioxygenase, domain 1"/>
    <property type="match status" value="1"/>
</dbReference>
<dbReference type="SUPFAM" id="SSF54593">
    <property type="entry name" value="Glyoxalase/Bleomycin resistance protein/Dihydroxybiphenyl dioxygenase"/>
    <property type="match status" value="1"/>
</dbReference>
<dbReference type="PANTHER" id="PTHR33990">
    <property type="entry name" value="PROTEIN YJDN-RELATED"/>
    <property type="match status" value="1"/>
</dbReference>
<evidence type="ECO:0000313" key="3">
    <source>
        <dbReference type="Proteomes" id="UP000297861"/>
    </source>
</evidence>
<dbReference type="InterPro" id="IPR028973">
    <property type="entry name" value="PhnB-like"/>
</dbReference>
<dbReference type="PANTHER" id="PTHR33990:SF1">
    <property type="entry name" value="PROTEIN YJDN"/>
    <property type="match status" value="1"/>
</dbReference>
<name>A0A4Y8L1L4_9BACT</name>